<protein>
    <submittedName>
        <fullName evidence="1">12200_t:CDS:1</fullName>
    </submittedName>
</protein>
<gene>
    <name evidence="1" type="ORF">GMARGA_LOCUS14007</name>
</gene>
<organism evidence="1 2">
    <name type="scientific">Gigaspora margarita</name>
    <dbReference type="NCBI Taxonomy" id="4874"/>
    <lineage>
        <taxon>Eukaryota</taxon>
        <taxon>Fungi</taxon>
        <taxon>Fungi incertae sedis</taxon>
        <taxon>Mucoromycota</taxon>
        <taxon>Glomeromycotina</taxon>
        <taxon>Glomeromycetes</taxon>
        <taxon>Diversisporales</taxon>
        <taxon>Gigasporaceae</taxon>
        <taxon>Gigaspora</taxon>
    </lineage>
</organism>
<dbReference type="EMBL" id="CAJVQB010009119">
    <property type="protein sequence ID" value="CAG8726861.1"/>
    <property type="molecule type" value="Genomic_DNA"/>
</dbReference>
<dbReference type="Proteomes" id="UP000789901">
    <property type="component" value="Unassembled WGS sequence"/>
</dbReference>
<comment type="caution">
    <text evidence="1">The sequence shown here is derived from an EMBL/GenBank/DDBJ whole genome shotgun (WGS) entry which is preliminary data.</text>
</comment>
<evidence type="ECO:0000313" key="1">
    <source>
        <dbReference type="EMBL" id="CAG8726861.1"/>
    </source>
</evidence>
<evidence type="ECO:0000313" key="2">
    <source>
        <dbReference type="Proteomes" id="UP000789901"/>
    </source>
</evidence>
<accession>A0ABN7V4R4</accession>
<name>A0ABN7V4R4_GIGMA</name>
<proteinExistence type="predicted"/>
<reference evidence="1 2" key="1">
    <citation type="submission" date="2021-06" db="EMBL/GenBank/DDBJ databases">
        <authorList>
            <person name="Kallberg Y."/>
            <person name="Tangrot J."/>
            <person name="Rosling A."/>
        </authorList>
    </citation>
    <scope>NUCLEOTIDE SEQUENCE [LARGE SCALE GENOMIC DNA]</scope>
    <source>
        <strain evidence="1 2">120-4 pot B 10/14</strain>
    </source>
</reference>
<sequence length="95" mass="10329">MAVVSYMAIPVHGAGSNPSETHLKAGHGIQASQIKVSSCNAGYGSTRSDFAAIVNNNNDLQFAFFLVEFEQNGFEVHKDDIVVVAEAVHEFNRYL</sequence>
<keyword evidence="2" id="KW-1185">Reference proteome</keyword>